<dbReference type="AlphaFoldDB" id="X1LPE5"/>
<reference evidence="5" key="1">
    <citation type="journal article" date="2014" name="Front. Microbiol.">
        <title>High frequency of phylogenetically diverse reductive dehalogenase-homologous genes in deep subseafloor sedimentary metagenomes.</title>
        <authorList>
            <person name="Kawai M."/>
            <person name="Futagami T."/>
            <person name="Toyoda A."/>
            <person name="Takaki Y."/>
            <person name="Nishi S."/>
            <person name="Hori S."/>
            <person name="Arai W."/>
            <person name="Tsubouchi T."/>
            <person name="Morono Y."/>
            <person name="Uchiyama I."/>
            <person name="Ito T."/>
            <person name="Fujiyama A."/>
            <person name="Inagaki F."/>
            <person name="Takami H."/>
        </authorList>
    </citation>
    <scope>NUCLEOTIDE SEQUENCE</scope>
    <source>
        <strain evidence="5">Expedition CK06-06</strain>
    </source>
</reference>
<evidence type="ECO:0000259" key="4">
    <source>
        <dbReference type="Pfam" id="PF00593"/>
    </source>
</evidence>
<dbReference type="EMBL" id="BARU01047054">
    <property type="protein sequence ID" value="GAH95983.1"/>
    <property type="molecule type" value="Genomic_DNA"/>
</dbReference>
<comment type="subcellular location">
    <subcellularLocation>
        <location evidence="1">Cell outer membrane</location>
    </subcellularLocation>
</comment>
<dbReference type="Pfam" id="PF00593">
    <property type="entry name" value="TonB_dep_Rec_b-barrel"/>
    <property type="match status" value="1"/>
</dbReference>
<evidence type="ECO:0000256" key="1">
    <source>
        <dbReference type="ARBA" id="ARBA00004442"/>
    </source>
</evidence>
<dbReference type="SUPFAM" id="SSF56935">
    <property type="entry name" value="Porins"/>
    <property type="match status" value="1"/>
</dbReference>
<dbReference type="Gene3D" id="2.40.170.20">
    <property type="entry name" value="TonB-dependent receptor, beta-barrel domain"/>
    <property type="match status" value="1"/>
</dbReference>
<feature type="non-terminal residue" evidence="5">
    <location>
        <position position="116"/>
    </location>
</feature>
<name>X1LPE5_9ZZZZ</name>
<feature type="non-terminal residue" evidence="5">
    <location>
        <position position="1"/>
    </location>
</feature>
<sequence length="116" mass="13559">YYEIDDLIERYRIDPDERIYAYGNVNRGQISGYELEIEYYPFPGWKIFGNFFSFRGKSKTTQNALNDIPPPRLFMGTRLWIERFSLEINTTLQQEKKRPGPAEIAIPGYGAVNIKA</sequence>
<accession>X1LPE5</accession>
<proteinExistence type="predicted"/>
<dbReference type="InterPro" id="IPR000531">
    <property type="entry name" value="Beta-barrel_TonB"/>
</dbReference>
<evidence type="ECO:0000256" key="3">
    <source>
        <dbReference type="ARBA" id="ARBA00023237"/>
    </source>
</evidence>
<dbReference type="GO" id="GO:0009279">
    <property type="term" value="C:cell outer membrane"/>
    <property type="evidence" value="ECO:0007669"/>
    <property type="project" value="UniProtKB-SubCell"/>
</dbReference>
<keyword evidence="3" id="KW-0998">Cell outer membrane</keyword>
<gene>
    <name evidence="5" type="ORF">S03H2_70687</name>
</gene>
<keyword evidence="2" id="KW-0472">Membrane</keyword>
<dbReference type="InterPro" id="IPR036942">
    <property type="entry name" value="Beta-barrel_TonB_sf"/>
</dbReference>
<organism evidence="5">
    <name type="scientific">marine sediment metagenome</name>
    <dbReference type="NCBI Taxonomy" id="412755"/>
    <lineage>
        <taxon>unclassified sequences</taxon>
        <taxon>metagenomes</taxon>
        <taxon>ecological metagenomes</taxon>
    </lineage>
</organism>
<feature type="domain" description="TonB-dependent receptor-like beta-barrel" evidence="4">
    <location>
        <begin position="1"/>
        <end position="115"/>
    </location>
</feature>
<protein>
    <recommendedName>
        <fullName evidence="4">TonB-dependent receptor-like beta-barrel domain-containing protein</fullName>
    </recommendedName>
</protein>
<comment type="caution">
    <text evidence="5">The sequence shown here is derived from an EMBL/GenBank/DDBJ whole genome shotgun (WGS) entry which is preliminary data.</text>
</comment>
<evidence type="ECO:0000256" key="2">
    <source>
        <dbReference type="ARBA" id="ARBA00023136"/>
    </source>
</evidence>
<evidence type="ECO:0000313" key="5">
    <source>
        <dbReference type="EMBL" id="GAH95983.1"/>
    </source>
</evidence>